<keyword evidence="2" id="KW-1133">Transmembrane helix</keyword>
<dbReference type="PANTHER" id="PTHR11360">
    <property type="entry name" value="MONOCARBOXYLATE TRANSPORTER"/>
    <property type="match status" value="1"/>
</dbReference>
<keyword evidence="2" id="KW-0472">Membrane</keyword>
<feature type="transmembrane region" description="Helical" evidence="2">
    <location>
        <begin position="147"/>
        <end position="165"/>
    </location>
</feature>
<feature type="transmembrane region" description="Helical" evidence="2">
    <location>
        <begin position="77"/>
        <end position="105"/>
    </location>
</feature>
<organism evidence="3 4">
    <name type="scientific">Ranatra chinensis</name>
    <dbReference type="NCBI Taxonomy" id="642074"/>
    <lineage>
        <taxon>Eukaryota</taxon>
        <taxon>Metazoa</taxon>
        <taxon>Ecdysozoa</taxon>
        <taxon>Arthropoda</taxon>
        <taxon>Hexapoda</taxon>
        <taxon>Insecta</taxon>
        <taxon>Pterygota</taxon>
        <taxon>Neoptera</taxon>
        <taxon>Paraneoptera</taxon>
        <taxon>Hemiptera</taxon>
        <taxon>Heteroptera</taxon>
        <taxon>Panheteroptera</taxon>
        <taxon>Nepomorpha</taxon>
        <taxon>Nepidae</taxon>
        <taxon>Ranatrinae</taxon>
        <taxon>Ranatra</taxon>
    </lineage>
</organism>
<dbReference type="SUPFAM" id="SSF103473">
    <property type="entry name" value="MFS general substrate transporter"/>
    <property type="match status" value="1"/>
</dbReference>
<evidence type="ECO:0008006" key="5">
    <source>
        <dbReference type="Google" id="ProtNLM"/>
    </source>
</evidence>
<reference evidence="3 4" key="1">
    <citation type="submission" date="2024-07" db="EMBL/GenBank/DDBJ databases">
        <title>Chromosome-level genome assembly of the water stick insect Ranatra chinensis (Heteroptera: Nepidae).</title>
        <authorList>
            <person name="Liu X."/>
        </authorList>
    </citation>
    <scope>NUCLEOTIDE SEQUENCE [LARGE SCALE GENOMIC DNA]</scope>
    <source>
        <strain evidence="3">Cailab_2021Rc</strain>
        <tissue evidence="3">Muscle</tissue>
    </source>
</reference>
<dbReference type="InterPro" id="IPR036259">
    <property type="entry name" value="MFS_trans_sf"/>
</dbReference>
<feature type="transmembrane region" description="Helical" evidence="2">
    <location>
        <begin position="171"/>
        <end position="198"/>
    </location>
</feature>
<sequence>MTATTTEELSSYPLSEEEPRRNGTLPAARIPAEPGVTFDVPTDGSSVGGLESIYEDESSSEEEPDKRESDRKIPDGGWGWVVVASSFVISMVADGISFSFGLLYVEFLHYFKASKSVTSWIGSLFMAVPLLSGPVCSALVDRFGCRWMTIVGASVSCFGFVLSSVCDSIGAMYMTFGVVAGVGLGLCYVTAVVSIAYWFDKRRSLATSLGACGTGIGTFVFAPLTQFLISEFGWRGTVLLLGGALFNMCVCGALMKEPEWFTEEQGRGDGLKPRASRGGSSCGSASGPDFPGVEELRKMLKTGTTPEYIMTATLGSSDAAQSAHADSPNFRSVVNLPTFVRRGEKVPLEVLEALGNNRRVFDVVLENYPSLLHCRSISDHGGLANDSPANARIPVSVKVHPTPNRQNHRLTPTHPKPLPAPWIKKPFREQPNNYLKNIRVHRYLGSF</sequence>
<feature type="region of interest" description="Disordered" evidence="1">
    <location>
        <begin position="264"/>
        <end position="291"/>
    </location>
</feature>
<evidence type="ECO:0000313" key="3">
    <source>
        <dbReference type="EMBL" id="KAL1116062.1"/>
    </source>
</evidence>
<feature type="compositionally biased region" description="Acidic residues" evidence="1">
    <location>
        <begin position="53"/>
        <end position="63"/>
    </location>
</feature>
<dbReference type="PANTHER" id="PTHR11360:SF111">
    <property type="entry name" value="CHASKI, ISOFORM A"/>
    <property type="match status" value="1"/>
</dbReference>
<name>A0ABD0XXR9_9HEMI</name>
<protein>
    <recommendedName>
        <fullName evidence="5">Monocarboxylate transporter 12</fullName>
    </recommendedName>
</protein>
<dbReference type="CDD" id="cd17352">
    <property type="entry name" value="MFS_MCT_SLC16"/>
    <property type="match status" value="1"/>
</dbReference>
<dbReference type="Gene3D" id="1.20.1250.20">
    <property type="entry name" value="MFS general substrate transporter like domains"/>
    <property type="match status" value="1"/>
</dbReference>
<gene>
    <name evidence="3" type="ORF">AAG570_005557</name>
</gene>
<feature type="compositionally biased region" description="Low complexity" evidence="1">
    <location>
        <begin position="1"/>
        <end position="14"/>
    </location>
</feature>
<evidence type="ECO:0000256" key="2">
    <source>
        <dbReference type="SAM" id="Phobius"/>
    </source>
</evidence>
<keyword evidence="2" id="KW-0812">Transmembrane</keyword>
<feature type="transmembrane region" description="Helical" evidence="2">
    <location>
        <begin position="205"/>
        <end position="224"/>
    </location>
</feature>
<dbReference type="InterPro" id="IPR011701">
    <property type="entry name" value="MFS"/>
</dbReference>
<feature type="transmembrane region" description="Helical" evidence="2">
    <location>
        <begin position="117"/>
        <end position="140"/>
    </location>
</feature>
<comment type="caution">
    <text evidence="3">The sequence shown here is derived from an EMBL/GenBank/DDBJ whole genome shotgun (WGS) entry which is preliminary data.</text>
</comment>
<accession>A0ABD0XXR9</accession>
<feature type="compositionally biased region" description="Low complexity" evidence="1">
    <location>
        <begin position="276"/>
        <end position="287"/>
    </location>
</feature>
<proteinExistence type="predicted"/>
<feature type="transmembrane region" description="Helical" evidence="2">
    <location>
        <begin position="236"/>
        <end position="255"/>
    </location>
</feature>
<evidence type="ECO:0000256" key="1">
    <source>
        <dbReference type="SAM" id="MobiDB-lite"/>
    </source>
</evidence>
<dbReference type="EMBL" id="JBFDAA010000018">
    <property type="protein sequence ID" value="KAL1116062.1"/>
    <property type="molecule type" value="Genomic_DNA"/>
</dbReference>
<keyword evidence="4" id="KW-1185">Reference proteome</keyword>
<evidence type="ECO:0000313" key="4">
    <source>
        <dbReference type="Proteomes" id="UP001558652"/>
    </source>
</evidence>
<dbReference type="Pfam" id="PF07690">
    <property type="entry name" value="MFS_1"/>
    <property type="match status" value="1"/>
</dbReference>
<dbReference type="InterPro" id="IPR050327">
    <property type="entry name" value="Proton-linked_MCT"/>
</dbReference>
<dbReference type="Proteomes" id="UP001558652">
    <property type="component" value="Unassembled WGS sequence"/>
</dbReference>
<feature type="region of interest" description="Disordered" evidence="1">
    <location>
        <begin position="1"/>
        <end position="71"/>
    </location>
</feature>
<dbReference type="AlphaFoldDB" id="A0ABD0XXR9"/>